<dbReference type="InterPro" id="IPR029058">
    <property type="entry name" value="AB_hydrolase_fold"/>
</dbReference>
<dbReference type="AlphaFoldDB" id="A0A9P5NNS9"/>
<proteinExistence type="inferred from homology"/>
<comment type="similarity">
    <text evidence="3">Belongs to the peptidase S9C family.</text>
</comment>
<feature type="domain" description="Peptidase S9 prolyl oligopeptidase catalytic" evidence="9">
    <location>
        <begin position="654"/>
        <end position="742"/>
    </location>
</feature>
<sequence length="749" mass="81137">MYTQLAEIPLPTSAQFITRHDPDGSATVEVSYSLRDHIRNSKRTVSRSIVFSSEASSIPTVTPLQEVDPVVQLVSPSTKRRAVLRSRPGGSRFIEIWSNGLLEASMEVTDYHGDFYADEYLGSLSFAPSEAAILYTAEGKAPESDDPFEKFRFNPDFGEGLGGKRRPTLFLFSWQTDGKKSLVQLNAEAANNIRFGQAVFSPNSERIVYATGYEFTVDDRILGPKGCYNRPIGIWQLYISVVIPNEETKKPLAKLDVKPQKLSPPHLSCRSPRILKQVGSKKSSLVWLADKTGGPHLGTSSLFSLDISSDFSTSLDVPPNHEPLVGVVDTPQPDGFPGLYPSYGLPTSPSILLPTSSSIVVHSFWGSRSTVLQISGADGKVKNLTPISNDDSDLYSWSVLATDGYRRIICSRSSPSVPYEIMLGQFNEDESLSWRSLDKPALPESFRAALASITTKIIPIPGRHPVETILIQGKSNTGDSVPPCITSPHGGPHGVTTTAFSPTTTALVLAGYTLSLPNYTGSPGFGDTFLQGLVGKCGQLDVQDCIASARHLVSIGVSREGPGLQLITGGSHGGFLTAHLIGQFPKLFSAAIMRNPVISVGEISTSDIRDWYFSEFALPYPLSSSPSNSSSSATDANTTDDLPPIVLPETYKILYEASPISFVDNVCIPVLLLIGAADRRVAPTQGIDYYHALKARFALRNKGQADELKVDMLVFEGESHPLDGVEAAKVSFEATKKWFGDAVTKGRSR</sequence>
<gene>
    <name evidence="11" type="ORF">CPB84DRAFT_1779029</name>
</gene>
<evidence type="ECO:0000259" key="9">
    <source>
        <dbReference type="Pfam" id="PF00326"/>
    </source>
</evidence>
<dbReference type="Pfam" id="PF19283">
    <property type="entry name" value="APEH_N"/>
    <property type="match status" value="1"/>
</dbReference>
<dbReference type="EMBL" id="JADNYJ010000047">
    <property type="protein sequence ID" value="KAF8900475.1"/>
    <property type="molecule type" value="Genomic_DNA"/>
</dbReference>
<dbReference type="PANTHER" id="PTHR42776:SF4">
    <property type="entry name" value="ACYLAMINO-ACID-RELEASING ENZYME"/>
    <property type="match status" value="1"/>
</dbReference>
<feature type="domain" description="Acylamino-acid-releasing enzyme N-terminal" evidence="10">
    <location>
        <begin position="13"/>
        <end position="435"/>
    </location>
</feature>
<comment type="catalytic activity">
    <reaction evidence="1">
        <text>Cleavage of an N-acetyl or N-formyl amino acid from the N-terminus of a polypeptide.</text>
        <dbReference type="EC" id="3.4.19.1"/>
    </reaction>
</comment>
<dbReference type="GO" id="GO:0004252">
    <property type="term" value="F:serine-type endopeptidase activity"/>
    <property type="evidence" value="ECO:0007669"/>
    <property type="project" value="TreeGrafter"/>
</dbReference>
<evidence type="ECO:0000313" key="11">
    <source>
        <dbReference type="EMBL" id="KAF8900475.1"/>
    </source>
</evidence>
<dbReference type="Proteomes" id="UP000724874">
    <property type="component" value="Unassembled WGS sequence"/>
</dbReference>
<dbReference type="PANTHER" id="PTHR42776">
    <property type="entry name" value="SERINE PEPTIDASE S9 FAMILY MEMBER"/>
    <property type="match status" value="1"/>
</dbReference>
<name>A0A9P5NNS9_GYMJU</name>
<comment type="subunit">
    <text evidence="4">Homotetramer.</text>
</comment>
<evidence type="ECO:0000256" key="2">
    <source>
        <dbReference type="ARBA" id="ARBA00004496"/>
    </source>
</evidence>
<dbReference type="GO" id="GO:0008242">
    <property type="term" value="F:omega peptidase activity"/>
    <property type="evidence" value="ECO:0007669"/>
    <property type="project" value="UniProtKB-EC"/>
</dbReference>
<evidence type="ECO:0000256" key="1">
    <source>
        <dbReference type="ARBA" id="ARBA00000721"/>
    </source>
</evidence>
<evidence type="ECO:0000256" key="5">
    <source>
        <dbReference type="ARBA" id="ARBA00012917"/>
    </source>
</evidence>
<evidence type="ECO:0000256" key="6">
    <source>
        <dbReference type="ARBA" id="ARBA00022490"/>
    </source>
</evidence>
<reference evidence="11" key="1">
    <citation type="submission" date="2020-11" db="EMBL/GenBank/DDBJ databases">
        <authorList>
            <consortium name="DOE Joint Genome Institute"/>
            <person name="Ahrendt S."/>
            <person name="Riley R."/>
            <person name="Andreopoulos W."/>
            <person name="LaButti K."/>
            <person name="Pangilinan J."/>
            <person name="Ruiz-duenas F.J."/>
            <person name="Barrasa J.M."/>
            <person name="Sanchez-Garcia M."/>
            <person name="Camarero S."/>
            <person name="Miyauchi S."/>
            <person name="Serrano A."/>
            <person name="Linde D."/>
            <person name="Babiker R."/>
            <person name="Drula E."/>
            <person name="Ayuso-Fernandez I."/>
            <person name="Pacheco R."/>
            <person name="Padilla G."/>
            <person name="Ferreira P."/>
            <person name="Barriuso J."/>
            <person name="Kellner H."/>
            <person name="Castanera R."/>
            <person name="Alfaro M."/>
            <person name="Ramirez L."/>
            <person name="Pisabarro A.G."/>
            <person name="Kuo A."/>
            <person name="Tritt A."/>
            <person name="Lipzen A."/>
            <person name="He G."/>
            <person name="Yan M."/>
            <person name="Ng V."/>
            <person name="Cullen D."/>
            <person name="Martin F."/>
            <person name="Rosso M.-N."/>
            <person name="Henrissat B."/>
            <person name="Hibbett D."/>
            <person name="Martinez A.T."/>
            <person name="Grigoriev I.V."/>
        </authorList>
    </citation>
    <scope>NUCLEOTIDE SEQUENCE</scope>
    <source>
        <strain evidence="11">AH 44721</strain>
    </source>
</reference>
<evidence type="ECO:0000256" key="7">
    <source>
        <dbReference type="ARBA" id="ARBA00022801"/>
    </source>
</evidence>
<dbReference type="GO" id="GO:0005737">
    <property type="term" value="C:cytoplasm"/>
    <property type="evidence" value="ECO:0007669"/>
    <property type="project" value="UniProtKB-SubCell"/>
</dbReference>
<feature type="domain" description="Peptidase S9 prolyl oligopeptidase catalytic" evidence="9">
    <location>
        <begin position="500"/>
        <end position="608"/>
    </location>
</feature>
<comment type="subcellular location">
    <subcellularLocation>
        <location evidence="2">Cytoplasm</location>
    </subcellularLocation>
</comment>
<protein>
    <recommendedName>
        <fullName evidence="5">acylaminoacyl-peptidase</fullName>
        <ecNumber evidence="5">3.4.19.1</ecNumber>
    </recommendedName>
    <alternativeName>
        <fullName evidence="8">Dipeptidyl-peptidase V</fullName>
    </alternativeName>
</protein>
<keyword evidence="7 11" id="KW-0378">Hydrolase</keyword>
<comment type="caution">
    <text evidence="11">The sequence shown here is derived from an EMBL/GenBank/DDBJ whole genome shotgun (WGS) entry which is preliminary data.</text>
</comment>
<organism evidence="11 12">
    <name type="scientific">Gymnopilus junonius</name>
    <name type="common">Spectacular rustgill mushroom</name>
    <name type="synonym">Gymnopilus spectabilis subsp. junonius</name>
    <dbReference type="NCBI Taxonomy" id="109634"/>
    <lineage>
        <taxon>Eukaryota</taxon>
        <taxon>Fungi</taxon>
        <taxon>Dikarya</taxon>
        <taxon>Basidiomycota</taxon>
        <taxon>Agaricomycotina</taxon>
        <taxon>Agaricomycetes</taxon>
        <taxon>Agaricomycetidae</taxon>
        <taxon>Agaricales</taxon>
        <taxon>Agaricineae</taxon>
        <taxon>Hymenogastraceae</taxon>
        <taxon>Gymnopilus</taxon>
    </lineage>
</organism>
<dbReference type="OrthoDB" id="43744at2759"/>
<evidence type="ECO:0000313" key="12">
    <source>
        <dbReference type="Proteomes" id="UP000724874"/>
    </source>
</evidence>
<accession>A0A9P5NNS9</accession>
<evidence type="ECO:0000256" key="3">
    <source>
        <dbReference type="ARBA" id="ARBA00010040"/>
    </source>
</evidence>
<dbReference type="SUPFAM" id="SSF53474">
    <property type="entry name" value="alpha/beta-Hydrolases"/>
    <property type="match status" value="1"/>
</dbReference>
<keyword evidence="12" id="KW-1185">Reference proteome</keyword>
<keyword evidence="6" id="KW-0963">Cytoplasm</keyword>
<dbReference type="Pfam" id="PF00326">
    <property type="entry name" value="Peptidase_S9"/>
    <property type="match status" value="2"/>
</dbReference>
<dbReference type="Gene3D" id="3.40.50.1820">
    <property type="entry name" value="alpha/beta hydrolase"/>
    <property type="match status" value="1"/>
</dbReference>
<evidence type="ECO:0000256" key="8">
    <source>
        <dbReference type="ARBA" id="ARBA00032829"/>
    </source>
</evidence>
<dbReference type="GO" id="GO:0006508">
    <property type="term" value="P:proteolysis"/>
    <property type="evidence" value="ECO:0007669"/>
    <property type="project" value="InterPro"/>
</dbReference>
<evidence type="ECO:0000259" key="10">
    <source>
        <dbReference type="Pfam" id="PF19283"/>
    </source>
</evidence>
<dbReference type="InterPro" id="IPR001375">
    <property type="entry name" value="Peptidase_S9_cat"/>
</dbReference>
<dbReference type="InterPro" id="IPR045550">
    <property type="entry name" value="AARE_N"/>
</dbReference>
<dbReference type="EC" id="3.4.19.1" evidence="5"/>
<evidence type="ECO:0000256" key="4">
    <source>
        <dbReference type="ARBA" id="ARBA00011881"/>
    </source>
</evidence>